<evidence type="ECO:0000256" key="9">
    <source>
        <dbReference type="ARBA" id="ARBA00023136"/>
    </source>
</evidence>
<evidence type="ECO:0000256" key="8">
    <source>
        <dbReference type="ARBA" id="ARBA00022989"/>
    </source>
</evidence>
<dbReference type="InterPro" id="IPR037682">
    <property type="entry name" value="TonB_C"/>
</dbReference>
<dbReference type="InterPro" id="IPR006260">
    <property type="entry name" value="TonB/TolA_C"/>
</dbReference>
<organism evidence="13 14">
    <name type="scientific">Pseudoxanthomonas gei</name>
    <dbReference type="NCBI Taxonomy" id="1383030"/>
    <lineage>
        <taxon>Bacteria</taxon>
        <taxon>Pseudomonadati</taxon>
        <taxon>Pseudomonadota</taxon>
        <taxon>Gammaproteobacteria</taxon>
        <taxon>Lysobacterales</taxon>
        <taxon>Lysobacteraceae</taxon>
        <taxon>Pseudoxanthomonas</taxon>
    </lineage>
</organism>
<dbReference type="PANTHER" id="PTHR33446">
    <property type="entry name" value="PROTEIN TONB-RELATED"/>
    <property type="match status" value="1"/>
</dbReference>
<evidence type="ECO:0000256" key="1">
    <source>
        <dbReference type="ARBA" id="ARBA00004383"/>
    </source>
</evidence>
<evidence type="ECO:0000256" key="4">
    <source>
        <dbReference type="ARBA" id="ARBA00022475"/>
    </source>
</evidence>
<comment type="similarity">
    <text evidence="2">Belongs to the TonB family.</text>
</comment>
<proteinExistence type="inferred from homology"/>
<comment type="subcellular location">
    <subcellularLocation>
        <location evidence="1">Cell inner membrane</location>
        <topology evidence="1">Single-pass membrane protein</topology>
        <orientation evidence="1">Periplasmic side</orientation>
    </subcellularLocation>
</comment>
<keyword evidence="4" id="KW-1003">Cell membrane</keyword>
<evidence type="ECO:0000313" key="14">
    <source>
        <dbReference type="Proteomes" id="UP001429354"/>
    </source>
</evidence>
<feature type="transmembrane region" description="Helical" evidence="11">
    <location>
        <begin position="18"/>
        <end position="41"/>
    </location>
</feature>
<keyword evidence="8 11" id="KW-1133">Transmembrane helix</keyword>
<evidence type="ECO:0000256" key="5">
    <source>
        <dbReference type="ARBA" id="ARBA00022519"/>
    </source>
</evidence>
<name>A0ABX0ADL4_9GAMM</name>
<evidence type="ECO:0000256" key="6">
    <source>
        <dbReference type="ARBA" id="ARBA00022692"/>
    </source>
</evidence>
<dbReference type="PROSITE" id="PS52015">
    <property type="entry name" value="TONB_CTD"/>
    <property type="match status" value="1"/>
</dbReference>
<accession>A0ABX0ADL4</accession>
<keyword evidence="6 11" id="KW-0812">Transmembrane</keyword>
<dbReference type="EMBL" id="QOVG01000008">
    <property type="protein sequence ID" value="NDK39657.1"/>
    <property type="molecule type" value="Genomic_DNA"/>
</dbReference>
<dbReference type="RefSeq" id="WP_162350227.1">
    <property type="nucleotide sequence ID" value="NZ_QOVG01000008.1"/>
</dbReference>
<gene>
    <name evidence="13" type="ORF">DT603_12475</name>
</gene>
<evidence type="ECO:0000259" key="12">
    <source>
        <dbReference type="PROSITE" id="PS52015"/>
    </source>
</evidence>
<protein>
    <submittedName>
        <fullName evidence="13">Energy transducer TonB</fullName>
    </submittedName>
</protein>
<sequence length="221" mass="24044">MVRTLPLRSETRPEPARILAITAAIAVHAFAFMLLLIPMAAPVPDATLADQKPVIDWWLPKTVPVTPRPPQVVPVRKQESKPQPQPRLAQDTATPVSDPVIVEQGTVATEQGTAASSDAVTSSGELSQPISGVQLEYELAKAPPYPREAFRDGLQGQVLLKILVDADGRPLEVVVSTSSGHRVLDEAARRFVLKNWRFKPALRDGHAVQAYGMVPINFTLE</sequence>
<dbReference type="InterPro" id="IPR051045">
    <property type="entry name" value="TonB-dependent_transducer"/>
</dbReference>
<evidence type="ECO:0000256" key="10">
    <source>
        <dbReference type="SAM" id="MobiDB-lite"/>
    </source>
</evidence>
<evidence type="ECO:0000256" key="3">
    <source>
        <dbReference type="ARBA" id="ARBA00022448"/>
    </source>
</evidence>
<keyword evidence="14" id="KW-1185">Reference proteome</keyword>
<evidence type="ECO:0000256" key="11">
    <source>
        <dbReference type="SAM" id="Phobius"/>
    </source>
</evidence>
<dbReference type="Pfam" id="PF03544">
    <property type="entry name" value="TonB_C"/>
    <property type="match status" value="1"/>
</dbReference>
<keyword evidence="5" id="KW-0997">Cell inner membrane</keyword>
<reference evidence="13 14" key="1">
    <citation type="submission" date="2018-07" db="EMBL/GenBank/DDBJ databases">
        <title>Whole genome Sequencing of Pseudoxanthomonas gei KCTC 32298 (T).</title>
        <authorList>
            <person name="Kumar S."/>
            <person name="Bansal K."/>
            <person name="Kaur A."/>
            <person name="Patil P."/>
            <person name="Sharma S."/>
            <person name="Patil P.B."/>
        </authorList>
    </citation>
    <scope>NUCLEOTIDE SEQUENCE [LARGE SCALE GENOMIC DNA]</scope>
    <source>
        <strain evidence="13 14">KCTC 32298</strain>
    </source>
</reference>
<keyword evidence="3" id="KW-0813">Transport</keyword>
<evidence type="ECO:0000313" key="13">
    <source>
        <dbReference type="EMBL" id="NDK39657.1"/>
    </source>
</evidence>
<feature type="domain" description="TonB C-terminal" evidence="12">
    <location>
        <begin position="130"/>
        <end position="221"/>
    </location>
</feature>
<comment type="caution">
    <text evidence="13">The sequence shown here is derived from an EMBL/GenBank/DDBJ whole genome shotgun (WGS) entry which is preliminary data.</text>
</comment>
<dbReference type="Proteomes" id="UP001429354">
    <property type="component" value="Unassembled WGS sequence"/>
</dbReference>
<dbReference type="SUPFAM" id="SSF74653">
    <property type="entry name" value="TolA/TonB C-terminal domain"/>
    <property type="match status" value="1"/>
</dbReference>
<keyword evidence="9 11" id="KW-0472">Membrane</keyword>
<dbReference type="Gene3D" id="3.30.1150.10">
    <property type="match status" value="1"/>
</dbReference>
<dbReference type="NCBIfam" id="TIGR01352">
    <property type="entry name" value="tonB_Cterm"/>
    <property type="match status" value="1"/>
</dbReference>
<dbReference type="PANTHER" id="PTHR33446:SF2">
    <property type="entry name" value="PROTEIN TONB"/>
    <property type="match status" value="1"/>
</dbReference>
<keyword evidence="7" id="KW-0653">Protein transport</keyword>
<evidence type="ECO:0000256" key="7">
    <source>
        <dbReference type="ARBA" id="ARBA00022927"/>
    </source>
</evidence>
<feature type="region of interest" description="Disordered" evidence="10">
    <location>
        <begin position="68"/>
        <end position="96"/>
    </location>
</feature>
<evidence type="ECO:0000256" key="2">
    <source>
        <dbReference type="ARBA" id="ARBA00006555"/>
    </source>
</evidence>